<dbReference type="PRINTS" id="PR00463">
    <property type="entry name" value="EP450I"/>
</dbReference>
<evidence type="ECO:0000256" key="6">
    <source>
        <dbReference type="SAM" id="Phobius"/>
    </source>
</evidence>
<dbReference type="Proteomes" id="UP001172681">
    <property type="component" value="Unassembled WGS sequence"/>
</dbReference>
<comment type="cofactor">
    <cofactor evidence="5">
        <name>heme</name>
        <dbReference type="ChEBI" id="CHEBI:30413"/>
    </cofactor>
</comment>
<reference evidence="7" key="1">
    <citation type="submission" date="2022-10" db="EMBL/GenBank/DDBJ databases">
        <title>Culturing micro-colonial fungi from biological soil crusts in the Mojave desert and describing Neophaeococcomyces mojavensis, and introducing the new genera and species Taxawa tesnikishii.</title>
        <authorList>
            <person name="Kurbessoian T."/>
            <person name="Stajich J.E."/>
        </authorList>
    </citation>
    <scope>NUCLEOTIDE SEQUENCE</scope>
    <source>
        <strain evidence="7">TK_35</strain>
    </source>
</reference>
<keyword evidence="6" id="KW-0812">Transmembrane</keyword>
<keyword evidence="8" id="KW-1185">Reference proteome</keyword>
<dbReference type="PANTHER" id="PTHR46300">
    <property type="entry name" value="P450, PUTATIVE (EUROFUNG)-RELATED-RELATED"/>
    <property type="match status" value="1"/>
</dbReference>
<dbReference type="PANTHER" id="PTHR46300:SF4">
    <property type="entry name" value="CYTOCHROME P450 98A3"/>
    <property type="match status" value="1"/>
</dbReference>
<dbReference type="InterPro" id="IPR050364">
    <property type="entry name" value="Cytochrome_P450_fung"/>
</dbReference>
<dbReference type="InterPro" id="IPR036396">
    <property type="entry name" value="Cyt_P450_sf"/>
</dbReference>
<evidence type="ECO:0000313" key="8">
    <source>
        <dbReference type="Proteomes" id="UP001172681"/>
    </source>
</evidence>
<dbReference type="GO" id="GO:0005506">
    <property type="term" value="F:iron ion binding"/>
    <property type="evidence" value="ECO:0007669"/>
    <property type="project" value="InterPro"/>
</dbReference>
<evidence type="ECO:0000256" key="4">
    <source>
        <dbReference type="ARBA" id="ARBA00023004"/>
    </source>
</evidence>
<dbReference type="Gene3D" id="1.10.630.10">
    <property type="entry name" value="Cytochrome P450"/>
    <property type="match status" value="1"/>
</dbReference>
<dbReference type="GO" id="GO:0004497">
    <property type="term" value="F:monooxygenase activity"/>
    <property type="evidence" value="ECO:0007669"/>
    <property type="project" value="InterPro"/>
</dbReference>
<dbReference type="InterPro" id="IPR001128">
    <property type="entry name" value="Cyt_P450"/>
</dbReference>
<keyword evidence="6" id="KW-1133">Transmembrane helix</keyword>
<protein>
    <recommendedName>
        <fullName evidence="9">Cytochrome P450</fullName>
    </recommendedName>
</protein>
<evidence type="ECO:0000256" key="3">
    <source>
        <dbReference type="ARBA" id="ARBA00023002"/>
    </source>
</evidence>
<dbReference type="GO" id="GO:0016705">
    <property type="term" value="F:oxidoreductase activity, acting on paired donors, with incorporation or reduction of molecular oxygen"/>
    <property type="evidence" value="ECO:0007669"/>
    <property type="project" value="InterPro"/>
</dbReference>
<keyword evidence="6" id="KW-0472">Membrane</keyword>
<sequence length="552" mass="63108">MDSITAIEKTGLFRHVTAVHVALPPVLRTPLLFLATSLLLGVVYVLIDYIRVLRVRRKLPPGPFPWPLVGNHYQIKLPRPWLYMAELAEQYNSSMVTIWHGHKPNIICNDIWSISELLDKRANIYSSRPHMVMLGDSRNATQYDQVCLPYGDRWRYHRRLTHNATGSQAVRSYRKFQDSEIRVLLRDLFLTPDQYVKAIERYSISIVSCIGFGRRIDKMDDGVAKVALKFMEGVDLVMPGMFIMETIPLLIKLPRWIYPAASKVLENGKKFNRFFTSLSREASTSGSDCFAKNLFKEKEANGLKEEEISFLTGNMIGGGVDTTASTTLTFILAMCAFPEVQRKAQKAIDEVVGGADRLPSWTDEERLPYIRACVEEALRWRTVTILGGIPHSPSQDDEYNGYLIPKGTWITGNLWAIHRNPNEFPDPDEYKPERFIDKTRPYPNKKGHNAFGWGRRQCSGQPLAEQGLFLTFARLLWAFDIRPGLDANGNDIPVDIFAYGESENMRPEPFKARFIPRSEQHKEMILKEAAQAREYLKQYDGETAISLEPLEE</sequence>
<evidence type="ECO:0008006" key="9">
    <source>
        <dbReference type="Google" id="ProtNLM"/>
    </source>
</evidence>
<evidence type="ECO:0000256" key="2">
    <source>
        <dbReference type="ARBA" id="ARBA00022723"/>
    </source>
</evidence>
<feature type="transmembrane region" description="Helical" evidence="6">
    <location>
        <begin position="31"/>
        <end position="50"/>
    </location>
</feature>
<keyword evidence="4 5" id="KW-0408">Iron</keyword>
<keyword evidence="2 5" id="KW-0479">Metal-binding</keyword>
<gene>
    <name evidence="7" type="ORF">H2204_000786</name>
</gene>
<dbReference type="CDD" id="cd11065">
    <property type="entry name" value="CYP64-like"/>
    <property type="match status" value="1"/>
</dbReference>
<dbReference type="InterPro" id="IPR002401">
    <property type="entry name" value="Cyt_P450_E_grp-I"/>
</dbReference>
<evidence type="ECO:0000256" key="5">
    <source>
        <dbReference type="PIRSR" id="PIRSR602401-1"/>
    </source>
</evidence>
<comment type="similarity">
    <text evidence="1">Belongs to the cytochrome P450 family.</text>
</comment>
<dbReference type="EMBL" id="JAPDRN010000003">
    <property type="protein sequence ID" value="KAJ9646124.1"/>
    <property type="molecule type" value="Genomic_DNA"/>
</dbReference>
<name>A0AA39D4I2_9EURO</name>
<feature type="binding site" description="axial binding residue" evidence="5">
    <location>
        <position position="458"/>
    </location>
    <ligand>
        <name>heme</name>
        <dbReference type="ChEBI" id="CHEBI:30413"/>
    </ligand>
    <ligandPart>
        <name>Fe</name>
        <dbReference type="ChEBI" id="CHEBI:18248"/>
    </ligandPart>
</feature>
<dbReference type="SUPFAM" id="SSF48264">
    <property type="entry name" value="Cytochrome P450"/>
    <property type="match status" value="1"/>
</dbReference>
<keyword evidence="3" id="KW-0560">Oxidoreductase</keyword>
<dbReference type="PRINTS" id="PR00385">
    <property type="entry name" value="P450"/>
</dbReference>
<keyword evidence="5" id="KW-0349">Heme</keyword>
<evidence type="ECO:0000256" key="1">
    <source>
        <dbReference type="ARBA" id="ARBA00010617"/>
    </source>
</evidence>
<comment type="caution">
    <text evidence="7">The sequence shown here is derived from an EMBL/GenBank/DDBJ whole genome shotgun (WGS) entry which is preliminary data.</text>
</comment>
<dbReference type="Pfam" id="PF00067">
    <property type="entry name" value="p450"/>
    <property type="match status" value="1"/>
</dbReference>
<dbReference type="GO" id="GO:0020037">
    <property type="term" value="F:heme binding"/>
    <property type="evidence" value="ECO:0007669"/>
    <property type="project" value="InterPro"/>
</dbReference>
<organism evidence="7 8">
    <name type="scientific">Knufia peltigerae</name>
    <dbReference type="NCBI Taxonomy" id="1002370"/>
    <lineage>
        <taxon>Eukaryota</taxon>
        <taxon>Fungi</taxon>
        <taxon>Dikarya</taxon>
        <taxon>Ascomycota</taxon>
        <taxon>Pezizomycotina</taxon>
        <taxon>Eurotiomycetes</taxon>
        <taxon>Chaetothyriomycetidae</taxon>
        <taxon>Chaetothyriales</taxon>
        <taxon>Trichomeriaceae</taxon>
        <taxon>Knufia</taxon>
    </lineage>
</organism>
<evidence type="ECO:0000313" key="7">
    <source>
        <dbReference type="EMBL" id="KAJ9646124.1"/>
    </source>
</evidence>
<proteinExistence type="inferred from homology"/>
<accession>A0AA39D4I2</accession>
<dbReference type="AlphaFoldDB" id="A0AA39D4I2"/>